<evidence type="ECO:0000313" key="12">
    <source>
        <dbReference type="EMBL" id="RGW67557.1"/>
    </source>
</evidence>
<feature type="active site" description="Proton donor" evidence="8">
    <location>
        <position position="290"/>
    </location>
</feature>
<comment type="caution">
    <text evidence="12">The sequence shown here is derived from an EMBL/GenBank/DDBJ whole genome shotgun (WGS) entry which is preliminary data.</text>
</comment>
<sequence length="451" mass="49432">MKSISLNITKAASFLAEGAVKAYEPKVKAAQEALENGTCEGNDFLGWLHLPSSITPEFLDEIQAVANTLREKCEVVVVAGIGGSYLGARAVIEGLGNSFAWLVNDKKNPTILFAGNNIGEDYLFELTSFLKDKKFGVINISKSGTTTETALAFRLLKKQCEDQRGKEEAKDVIVAVTDAKKGAARTCADKEGYKSFIIPDNVGGRFSVLTPVGLLPIAVAGFDVKQLVAGAADMEKACGKDVAFEENPAAIYAATRQALYTQAGKKIEIVCNFQPKLHYFAEWWKQLYGESEGKDQKGIFPAACDFTTDLHSMGQWIQQGERSIFETVISVETPNEKLLFPHDDENLDGLNFLEGKRVDEVNKMAELGTRLAHVDGGVPNILVNVPELNAYYLGQLIYFFEKACGISGLLEEVNPFNQPGVEAYKKNMFALLNKPGYEAESKAIQERLKNE</sequence>
<dbReference type="Gene3D" id="3.40.50.10490">
    <property type="entry name" value="Glucose-6-phosphate isomerase like protein, domain 1"/>
    <property type="match status" value="2"/>
</dbReference>
<evidence type="ECO:0000256" key="1">
    <source>
        <dbReference type="ARBA" id="ARBA00004926"/>
    </source>
</evidence>
<dbReference type="FunFam" id="3.40.50.10490:FF:000016">
    <property type="entry name" value="Glucose-6-phosphate isomerase"/>
    <property type="match status" value="1"/>
</dbReference>
<comment type="function">
    <text evidence="8">Catalyzes the reversible isomerization of glucose-6-phosphate to fructose-6-phosphate.</text>
</comment>
<dbReference type="GO" id="GO:0048029">
    <property type="term" value="F:monosaccharide binding"/>
    <property type="evidence" value="ECO:0007669"/>
    <property type="project" value="TreeGrafter"/>
</dbReference>
<evidence type="ECO:0000256" key="8">
    <source>
        <dbReference type="HAMAP-Rule" id="MF_00473"/>
    </source>
</evidence>
<dbReference type="GO" id="GO:0004347">
    <property type="term" value="F:glucose-6-phosphate isomerase activity"/>
    <property type="evidence" value="ECO:0007669"/>
    <property type="project" value="UniProtKB-UniRule"/>
</dbReference>
<evidence type="ECO:0000313" key="13">
    <source>
        <dbReference type="Proteomes" id="UP000286077"/>
    </source>
</evidence>
<dbReference type="GO" id="GO:0097367">
    <property type="term" value="F:carbohydrate derivative binding"/>
    <property type="evidence" value="ECO:0007669"/>
    <property type="project" value="InterPro"/>
</dbReference>
<dbReference type="InterPro" id="IPR046348">
    <property type="entry name" value="SIS_dom_sf"/>
</dbReference>
<dbReference type="PROSITE" id="PS51463">
    <property type="entry name" value="P_GLUCOSE_ISOMERASE_3"/>
    <property type="match status" value="1"/>
</dbReference>
<dbReference type="CDD" id="cd05015">
    <property type="entry name" value="SIS_PGI_1"/>
    <property type="match status" value="1"/>
</dbReference>
<evidence type="ECO:0000256" key="9">
    <source>
        <dbReference type="RuleBase" id="RU000612"/>
    </source>
</evidence>
<name>A0AA92W7T8_9BACT</name>
<dbReference type="CDD" id="cd05016">
    <property type="entry name" value="SIS_PGI_2"/>
    <property type="match status" value="1"/>
</dbReference>
<dbReference type="EMBL" id="JANDWU010000020">
    <property type="protein sequence ID" value="MCP9549983.1"/>
    <property type="molecule type" value="Genomic_DNA"/>
</dbReference>
<dbReference type="GO" id="GO:0006096">
    <property type="term" value="P:glycolytic process"/>
    <property type="evidence" value="ECO:0007669"/>
    <property type="project" value="UniProtKB-UniRule"/>
</dbReference>
<keyword evidence="3 8" id="KW-0312">Gluconeogenesis</keyword>
<dbReference type="InterPro" id="IPR035482">
    <property type="entry name" value="SIS_PGI_2"/>
</dbReference>
<comment type="caution">
    <text evidence="8">Lacks conserved residue(s) required for the propagation of feature annotation.</text>
</comment>
<comment type="catalytic activity">
    <reaction evidence="7 8 9">
        <text>alpha-D-glucose 6-phosphate = beta-D-fructose 6-phosphate</text>
        <dbReference type="Rhea" id="RHEA:11816"/>
        <dbReference type="ChEBI" id="CHEBI:57634"/>
        <dbReference type="ChEBI" id="CHEBI:58225"/>
        <dbReference type="EC" id="5.3.1.9"/>
    </reaction>
</comment>
<dbReference type="EC" id="5.3.1.9" evidence="8"/>
<evidence type="ECO:0000256" key="5">
    <source>
        <dbReference type="ARBA" id="ARBA00023152"/>
    </source>
</evidence>
<dbReference type="GO" id="GO:0006094">
    <property type="term" value="P:gluconeogenesis"/>
    <property type="evidence" value="ECO:0007669"/>
    <property type="project" value="UniProtKB-UniRule"/>
</dbReference>
<evidence type="ECO:0000256" key="2">
    <source>
        <dbReference type="ARBA" id="ARBA00006604"/>
    </source>
</evidence>
<dbReference type="PANTHER" id="PTHR11469:SF1">
    <property type="entry name" value="GLUCOSE-6-PHOSPHATE ISOMERASE"/>
    <property type="match status" value="1"/>
</dbReference>
<comment type="pathway">
    <text evidence="8">Carbohydrate biosynthesis; gluconeogenesis.</text>
</comment>
<dbReference type="SUPFAM" id="SSF53697">
    <property type="entry name" value="SIS domain"/>
    <property type="match status" value="1"/>
</dbReference>
<keyword evidence="5 8" id="KW-0324">Glycolysis</keyword>
<reference evidence="11" key="3">
    <citation type="submission" date="2022-11" db="EMBL/GenBank/DDBJ databases">
        <title>Genomic repertoires linked with pathogenic potency of arthritogenic Prevotella copri isolated from the gut of rheumatoid arthritis patients.</title>
        <authorList>
            <person name="Nii T."/>
            <person name="Maeda Y."/>
            <person name="Motooka D."/>
            <person name="Naito M."/>
            <person name="Matsumoto Y."/>
            <person name="Ogawa T."/>
            <person name="Oguro-Igashira E."/>
            <person name="Kishikawa T."/>
            <person name="Yamashita M."/>
            <person name="Koizumi S."/>
            <person name="Kurakawa T."/>
            <person name="Okumura R."/>
            <person name="Kayama H."/>
            <person name="Murakami M."/>
            <person name="Sakaguchi T."/>
            <person name="Das B."/>
            <person name="Nakamura S."/>
            <person name="Okada Y."/>
            <person name="Kumanogoh A."/>
            <person name="Takeda K."/>
        </authorList>
    </citation>
    <scope>NUCLEOTIDE SEQUENCE</scope>
    <source>
        <strain evidence="11">N016-13</strain>
    </source>
</reference>
<accession>A0AA92W7T8</accession>
<evidence type="ECO:0000313" key="10">
    <source>
        <dbReference type="EMBL" id="MCP9549983.1"/>
    </source>
</evidence>
<evidence type="ECO:0000256" key="4">
    <source>
        <dbReference type="ARBA" id="ARBA00022490"/>
    </source>
</evidence>
<evidence type="ECO:0000256" key="6">
    <source>
        <dbReference type="ARBA" id="ARBA00023235"/>
    </source>
</evidence>
<protein>
    <recommendedName>
        <fullName evidence="8">Glucose-6-phosphate isomerase</fullName>
        <shortName evidence="8">GPI</shortName>
        <ecNumber evidence="8">5.3.1.9</ecNumber>
    </recommendedName>
    <alternativeName>
        <fullName evidence="8">Phosphoglucose isomerase</fullName>
        <shortName evidence="8">PGI</shortName>
    </alternativeName>
    <alternativeName>
        <fullName evidence="8">Phosphohexose isomerase</fullName>
        <shortName evidence="8">PHI</shortName>
    </alternativeName>
</protein>
<dbReference type="InterPro" id="IPR001672">
    <property type="entry name" value="G6P_Isomerase"/>
</dbReference>
<proteinExistence type="inferred from homology"/>
<comment type="subcellular location">
    <subcellularLocation>
        <location evidence="8">Cytoplasm</location>
    </subcellularLocation>
</comment>
<dbReference type="EMBL" id="JAPDUS010000008">
    <property type="protein sequence ID" value="MCW4093152.1"/>
    <property type="molecule type" value="Genomic_DNA"/>
</dbReference>
<dbReference type="Pfam" id="PF00342">
    <property type="entry name" value="PGI"/>
    <property type="match status" value="1"/>
</dbReference>
<reference evidence="12 13" key="1">
    <citation type="submission" date="2018-08" db="EMBL/GenBank/DDBJ databases">
        <title>A genome reference for cultivated species of the human gut microbiota.</title>
        <authorList>
            <person name="Zou Y."/>
            <person name="Xue W."/>
            <person name="Luo G."/>
        </authorList>
    </citation>
    <scope>NUCLEOTIDE SEQUENCE [LARGE SCALE GENOMIC DNA]</scope>
    <source>
        <strain evidence="12 13">AF11-14</strain>
    </source>
</reference>
<reference evidence="10" key="2">
    <citation type="submission" date="2022-07" db="EMBL/GenBank/DDBJ databases">
        <title>Prevotella copri.</title>
        <authorList>
            <person name="Yang C."/>
        </authorList>
    </citation>
    <scope>NUCLEOTIDE SEQUENCE</scope>
    <source>
        <strain evidence="10">HF1805</strain>
    </source>
</reference>
<gene>
    <name evidence="8" type="primary">pgi</name>
    <name evidence="12" type="ORF">DWV60_08965</name>
    <name evidence="10" type="ORF">NNC68_10920</name>
    <name evidence="11" type="ORF">ONT05_06200</name>
</gene>
<dbReference type="Proteomes" id="UP001209074">
    <property type="component" value="Unassembled WGS sequence"/>
</dbReference>
<dbReference type="Proteomes" id="UP000286077">
    <property type="component" value="Unassembled WGS sequence"/>
</dbReference>
<feature type="active site" evidence="8">
    <location>
        <position position="425"/>
    </location>
</feature>
<dbReference type="AlphaFoldDB" id="A0AA92W7T8"/>
<dbReference type="FunFam" id="3.40.50.10490:FF:000015">
    <property type="entry name" value="Glucose-6-phosphate isomerase"/>
    <property type="match status" value="1"/>
</dbReference>
<keyword evidence="4 8" id="KW-0963">Cytoplasm</keyword>
<dbReference type="EMBL" id="QSAQ01000021">
    <property type="protein sequence ID" value="RGW67557.1"/>
    <property type="molecule type" value="Genomic_DNA"/>
</dbReference>
<dbReference type="RefSeq" id="WP_118140204.1">
    <property type="nucleotide sequence ID" value="NZ_JANDWU010000020.1"/>
</dbReference>
<organism evidence="12 13">
    <name type="scientific">Segatella copri</name>
    <dbReference type="NCBI Taxonomy" id="165179"/>
    <lineage>
        <taxon>Bacteria</taxon>
        <taxon>Pseudomonadati</taxon>
        <taxon>Bacteroidota</taxon>
        <taxon>Bacteroidia</taxon>
        <taxon>Bacteroidales</taxon>
        <taxon>Prevotellaceae</taxon>
        <taxon>Segatella</taxon>
    </lineage>
</organism>
<dbReference type="PRINTS" id="PR00662">
    <property type="entry name" value="G6PISOMERASE"/>
</dbReference>
<evidence type="ECO:0000313" key="11">
    <source>
        <dbReference type="EMBL" id="MCW4093152.1"/>
    </source>
</evidence>
<dbReference type="GO" id="GO:0051156">
    <property type="term" value="P:glucose 6-phosphate metabolic process"/>
    <property type="evidence" value="ECO:0007669"/>
    <property type="project" value="TreeGrafter"/>
</dbReference>
<dbReference type="PROSITE" id="PS00765">
    <property type="entry name" value="P_GLUCOSE_ISOMERASE_1"/>
    <property type="match status" value="1"/>
</dbReference>
<dbReference type="PANTHER" id="PTHR11469">
    <property type="entry name" value="GLUCOSE-6-PHOSPHATE ISOMERASE"/>
    <property type="match status" value="1"/>
</dbReference>
<dbReference type="GO" id="GO:0005829">
    <property type="term" value="C:cytosol"/>
    <property type="evidence" value="ECO:0007669"/>
    <property type="project" value="TreeGrafter"/>
</dbReference>
<evidence type="ECO:0000256" key="7">
    <source>
        <dbReference type="ARBA" id="ARBA00029321"/>
    </source>
</evidence>
<keyword evidence="6 8" id="KW-0413">Isomerase</keyword>
<dbReference type="HAMAP" id="MF_00473">
    <property type="entry name" value="G6P_isomerase"/>
    <property type="match status" value="1"/>
</dbReference>
<evidence type="ECO:0000256" key="3">
    <source>
        <dbReference type="ARBA" id="ARBA00022432"/>
    </source>
</evidence>
<dbReference type="NCBIfam" id="NF010697">
    <property type="entry name" value="PRK14097.1"/>
    <property type="match status" value="1"/>
</dbReference>
<comment type="pathway">
    <text evidence="1 8 9">Carbohydrate degradation; glycolysis; D-glyceraldehyde 3-phosphate and glycerone phosphate from D-glucose: step 2/4.</text>
</comment>
<dbReference type="InterPro" id="IPR018189">
    <property type="entry name" value="Phosphoglucose_isomerase_CS"/>
</dbReference>
<dbReference type="Proteomes" id="UP001205506">
    <property type="component" value="Unassembled WGS sequence"/>
</dbReference>
<dbReference type="InterPro" id="IPR035476">
    <property type="entry name" value="SIS_PGI_1"/>
</dbReference>
<comment type="similarity">
    <text evidence="2 8 9">Belongs to the GPI family.</text>
</comment>